<organism evidence="5 6">
    <name type="scientific">Ferrimonas balearica (strain DSM 9799 / CCM 4581 / KCTC 23876 / PAT)</name>
    <dbReference type="NCBI Taxonomy" id="550540"/>
    <lineage>
        <taxon>Bacteria</taxon>
        <taxon>Pseudomonadati</taxon>
        <taxon>Pseudomonadota</taxon>
        <taxon>Gammaproteobacteria</taxon>
        <taxon>Alteromonadales</taxon>
        <taxon>Ferrimonadaceae</taxon>
        <taxon>Ferrimonas</taxon>
    </lineage>
</organism>
<dbReference type="SUPFAM" id="SSF50814">
    <property type="entry name" value="Lipocalins"/>
    <property type="match status" value="1"/>
</dbReference>
<evidence type="ECO:0000259" key="4">
    <source>
        <dbReference type="Pfam" id="PF08212"/>
    </source>
</evidence>
<comment type="subcellular location">
    <subcellularLocation>
        <location evidence="2">Cell outer membrane</location>
    </subcellularLocation>
</comment>
<keyword evidence="2" id="KW-0998">Cell outer membrane</keyword>
<reference evidence="5 6" key="1">
    <citation type="journal article" date="2010" name="Stand. Genomic Sci.">
        <title>Complete genome sequence of Ferrimonas balearica type strain (PAT).</title>
        <authorList>
            <person name="Nolan M."/>
            <person name="Sikorski J."/>
            <person name="Davenport K."/>
            <person name="Lucas S."/>
            <person name="Glavina Del Rio T."/>
            <person name="Tice H."/>
            <person name="Cheng J."/>
            <person name="Goodwin L."/>
            <person name="Pitluck S."/>
            <person name="Liolios K."/>
            <person name="Ivanova N."/>
            <person name="Mavromatis K."/>
            <person name="Ovchinnikova G."/>
            <person name="Pati A."/>
            <person name="Chen A."/>
            <person name="Palaniappan K."/>
            <person name="Land M."/>
            <person name="Hauser L."/>
            <person name="Chang Y."/>
            <person name="Jeffries C."/>
            <person name="Tapia R."/>
            <person name="Brettin T."/>
            <person name="Detter J."/>
            <person name="Han C."/>
            <person name="Yasawong M."/>
            <person name="Rohde M."/>
            <person name="Tindall B."/>
            <person name="Goker M."/>
            <person name="Woyke T."/>
            <person name="Bristow J."/>
            <person name="Eisen J."/>
            <person name="Markowitz V."/>
            <person name="Hugenholtz P."/>
            <person name="Kyrpides N."/>
            <person name="Klenk H."/>
            <person name="Lapidus A."/>
        </authorList>
    </citation>
    <scope>NUCLEOTIDE SEQUENCE [LARGE SCALE GENOMIC DNA]</scope>
    <source>
        <strain evidence="6">DSM 9799 / CCM 4581 / KCTC 23876 / PAT</strain>
    </source>
</reference>
<dbReference type="PROSITE" id="PS51257">
    <property type="entry name" value="PROKAR_LIPOPROTEIN"/>
    <property type="match status" value="1"/>
</dbReference>
<comment type="subunit">
    <text evidence="2">Homodimer.</text>
</comment>
<dbReference type="GO" id="GO:0008289">
    <property type="term" value="F:lipid binding"/>
    <property type="evidence" value="ECO:0007669"/>
    <property type="project" value="UniProtKB-UniRule"/>
</dbReference>
<evidence type="ECO:0000256" key="1">
    <source>
        <dbReference type="ARBA" id="ARBA00006889"/>
    </source>
</evidence>
<dbReference type="Gene3D" id="2.40.128.20">
    <property type="match status" value="1"/>
</dbReference>
<dbReference type="InterPro" id="IPR012674">
    <property type="entry name" value="Calycin"/>
</dbReference>
<dbReference type="GO" id="GO:0009279">
    <property type="term" value="C:cell outer membrane"/>
    <property type="evidence" value="ECO:0007669"/>
    <property type="project" value="UniProtKB-SubCell"/>
</dbReference>
<dbReference type="PRINTS" id="PR01171">
    <property type="entry name" value="BCTLIPOCALIN"/>
</dbReference>
<dbReference type="PIRSF" id="PIRSF036893">
    <property type="entry name" value="Lipocalin_ApoD"/>
    <property type="match status" value="1"/>
</dbReference>
<keyword evidence="2 3" id="KW-0449">Lipoprotein</keyword>
<feature type="lipid moiety-binding region" description="S-diacylglycerol cysteine" evidence="3">
    <location>
        <position position="30"/>
    </location>
</feature>
<name>E1SMZ4_FERBD</name>
<dbReference type="InterPro" id="IPR022271">
    <property type="entry name" value="Lipocalin_ApoD"/>
</dbReference>
<dbReference type="HOGENOM" id="CLU_068449_3_0_6"/>
<dbReference type="PANTHER" id="PTHR10612:SF34">
    <property type="entry name" value="APOLIPOPROTEIN D"/>
    <property type="match status" value="1"/>
</dbReference>
<proteinExistence type="inferred from homology"/>
<dbReference type="EMBL" id="CP002209">
    <property type="protein sequence ID" value="ADN76663.1"/>
    <property type="molecule type" value="Genomic_DNA"/>
</dbReference>
<dbReference type="PANTHER" id="PTHR10612">
    <property type="entry name" value="APOLIPOPROTEIN D"/>
    <property type="match status" value="1"/>
</dbReference>
<dbReference type="PROSITE" id="PS00213">
    <property type="entry name" value="LIPOCALIN"/>
    <property type="match status" value="1"/>
</dbReference>
<keyword evidence="2" id="KW-0446">Lipid-binding</keyword>
<feature type="lipid moiety-binding region" description="N-palmitoyl cysteine" evidence="3">
    <location>
        <position position="30"/>
    </location>
</feature>
<accession>E1SMZ4</accession>
<dbReference type="Proteomes" id="UP000006683">
    <property type="component" value="Chromosome"/>
</dbReference>
<comment type="function">
    <text evidence="2">Involved in the storage or transport of lipids necessary for membrane maintenance under stressful conditions. Displays a binding preference for lysophospholipids.</text>
</comment>
<comment type="similarity">
    <text evidence="1 2">Belongs to the calycin superfamily. Lipocalin family.</text>
</comment>
<feature type="domain" description="Lipocalin/cytosolic fatty-acid binding" evidence="4">
    <location>
        <begin position="43"/>
        <end position="180"/>
    </location>
</feature>
<dbReference type="eggNOG" id="COG3040">
    <property type="taxonomic scope" value="Bacteria"/>
</dbReference>
<evidence type="ECO:0000256" key="2">
    <source>
        <dbReference type="PIRNR" id="PIRNR036893"/>
    </source>
</evidence>
<dbReference type="InterPro" id="IPR000566">
    <property type="entry name" value="Lipocln_cytosolic_FA-bd_dom"/>
</dbReference>
<dbReference type="STRING" id="550540.Fbal_2461"/>
<dbReference type="InterPro" id="IPR002446">
    <property type="entry name" value="Lipocalin_bac"/>
</dbReference>
<sequence length="188" mass="20948">MVGVMQRLMLVATQGFRGVLVAAALVLAGCSGTPHGGEAVSPFDLERYLGTWHELARLPNRFETDLVNVTAQYSMRDDGGVKVINRGFNTRTRDWEEAEGKAYRLDPDAAKLKVSFFGPFYGAYNVLWLSDDYDLALVAGDDHQYLWLLAREPSLPQARLEAPLAVAEQLGFAMDQLEWLMPPLTARE</sequence>
<dbReference type="Pfam" id="PF08212">
    <property type="entry name" value="Lipocalin_2"/>
    <property type="match status" value="1"/>
</dbReference>
<evidence type="ECO:0000313" key="6">
    <source>
        <dbReference type="Proteomes" id="UP000006683"/>
    </source>
</evidence>
<evidence type="ECO:0000313" key="5">
    <source>
        <dbReference type="EMBL" id="ADN76663.1"/>
    </source>
</evidence>
<dbReference type="CDD" id="cd19438">
    <property type="entry name" value="lipocalin_Blc-like"/>
    <property type="match status" value="1"/>
</dbReference>
<dbReference type="KEGG" id="fbl:Fbal_2461"/>
<dbReference type="InterPro" id="IPR047202">
    <property type="entry name" value="Lipocalin_Blc-like_dom"/>
</dbReference>
<protein>
    <recommendedName>
        <fullName evidence="2">Outer membrane lipoprotein Blc</fullName>
    </recommendedName>
</protein>
<keyword evidence="3" id="KW-0564">Palmitate</keyword>
<dbReference type="GO" id="GO:0006950">
    <property type="term" value="P:response to stress"/>
    <property type="evidence" value="ECO:0007669"/>
    <property type="project" value="UniProtKB-ARBA"/>
</dbReference>
<dbReference type="InterPro" id="IPR022272">
    <property type="entry name" value="Lipocalin_CS"/>
</dbReference>
<keyword evidence="2" id="KW-0472">Membrane</keyword>
<evidence type="ECO:0000256" key="3">
    <source>
        <dbReference type="PIRSR" id="PIRSR036893-52"/>
    </source>
</evidence>
<dbReference type="AlphaFoldDB" id="E1SMZ4"/>
<keyword evidence="6" id="KW-1185">Reference proteome</keyword>
<gene>
    <name evidence="5" type="ordered locus">Fbal_2461</name>
</gene>